<evidence type="ECO:0000256" key="4">
    <source>
        <dbReference type="SAM" id="SignalP"/>
    </source>
</evidence>
<feature type="transmembrane region" description="Helical" evidence="3">
    <location>
        <begin position="407"/>
        <end position="431"/>
    </location>
</feature>
<accession>A0AA36AYP6</accession>
<dbReference type="InterPro" id="IPR029070">
    <property type="entry name" value="Chitinase_insertion_sf"/>
</dbReference>
<dbReference type="InterPro" id="IPR051887">
    <property type="entry name" value="GH18_Domain-Containing"/>
</dbReference>
<evidence type="ECO:0000259" key="5">
    <source>
        <dbReference type="Pfam" id="PF00704"/>
    </source>
</evidence>
<evidence type="ECO:0000313" key="6">
    <source>
        <dbReference type="EMBL" id="CAI9723717.1"/>
    </source>
</evidence>
<evidence type="ECO:0000256" key="3">
    <source>
        <dbReference type="SAM" id="Phobius"/>
    </source>
</evidence>
<reference evidence="6" key="1">
    <citation type="submission" date="2023-08" db="EMBL/GenBank/DDBJ databases">
        <authorList>
            <person name="Alioto T."/>
            <person name="Alioto T."/>
            <person name="Gomez Garrido J."/>
        </authorList>
    </citation>
    <scope>NUCLEOTIDE SEQUENCE</scope>
</reference>
<evidence type="ECO:0000256" key="2">
    <source>
        <dbReference type="ARBA" id="ARBA00023295"/>
    </source>
</evidence>
<keyword evidence="1" id="KW-0378">Hydrolase</keyword>
<keyword evidence="7" id="KW-1185">Reference proteome</keyword>
<protein>
    <submittedName>
        <fullName evidence="6">Didi-N-acetylchitobiase</fullName>
    </submittedName>
</protein>
<name>A0AA36AYP6_OCTVU</name>
<feature type="signal peptide" evidence="4">
    <location>
        <begin position="1"/>
        <end position="25"/>
    </location>
</feature>
<dbReference type="AlphaFoldDB" id="A0AA36AYP6"/>
<dbReference type="InterPro" id="IPR017853">
    <property type="entry name" value="GH"/>
</dbReference>
<keyword evidence="4" id="KW-0732">Signal</keyword>
<dbReference type="Gene3D" id="3.10.50.10">
    <property type="match status" value="1"/>
</dbReference>
<dbReference type="InterPro" id="IPR001223">
    <property type="entry name" value="Glyco_hydro18_cat"/>
</dbReference>
<feature type="chain" id="PRO_5041430367" evidence="4">
    <location>
        <begin position="26"/>
        <end position="456"/>
    </location>
</feature>
<dbReference type="EMBL" id="OX597819">
    <property type="protein sequence ID" value="CAI9723717.1"/>
    <property type="molecule type" value="Genomic_DNA"/>
</dbReference>
<keyword evidence="2" id="KW-0326">Glycosidase</keyword>
<feature type="domain" description="GH18" evidence="5">
    <location>
        <begin position="194"/>
        <end position="361"/>
    </location>
</feature>
<dbReference type="Pfam" id="PF00704">
    <property type="entry name" value="Glyco_hydro_18"/>
    <property type="match status" value="1"/>
</dbReference>
<dbReference type="GO" id="GO:0009313">
    <property type="term" value="P:oligosaccharide catabolic process"/>
    <property type="evidence" value="ECO:0007669"/>
    <property type="project" value="TreeGrafter"/>
</dbReference>
<sequence>MTKSFSKYIIPTVILLLSILLCCHSIDNQQDCTCEEKSQCQRVPDGLEFEGKEVFVMSDDYNEPRKTWKDWNWELISSVISVDEPDPTLMCYTHSKGRRYGYTGKLHEESLQEEKEIKSWIHKEKNKVAEFFVDIYLLDMVRLTSSDLTAENVTVITDVISELKSNLVSVSSNISFLCLISWFPPCREYQCKFIKKMLSVCDKFMLNAESFINHEETHCLAQAAVPITKLHFGFDEYMVSGVSPQKFILSVPWHGYVYLCDIFKPKGNGSLYDQCFIRKKNGSQTCDYNHCRQKLDMNTMAEKYMKYESENIWNAVYLAPYFNIEETPGEFKQIWFEDYRSLNHKYEYIRTMNVSGIALWSGNDLQHSSSSWYERYNKVMWGWLAHQALMHPQKPNSYENLKKLPQLMAGIGIGCVLIGGLLGFIFGWGVFRRTHKRNRRQPFDKDMVYMEEDQNL</sequence>
<dbReference type="Gene3D" id="3.20.20.80">
    <property type="entry name" value="Glycosidases"/>
    <property type="match status" value="1"/>
</dbReference>
<keyword evidence="3" id="KW-0472">Membrane</keyword>
<proteinExistence type="predicted"/>
<evidence type="ECO:0000313" key="7">
    <source>
        <dbReference type="Proteomes" id="UP001162480"/>
    </source>
</evidence>
<keyword evidence="3" id="KW-0812">Transmembrane</keyword>
<dbReference type="SUPFAM" id="SSF51445">
    <property type="entry name" value="(Trans)glycosidases"/>
    <property type="match status" value="1"/>
</dbReference>
<evidence type="ECO:0000256" key="1">
    <source>
        <dbReference type="ARBA" id="ARBA00022801"/>
    </source>
</evidence>
<dbReference type="Proteomes" id="UP001162480">
    <property type="component" value="Chromosome 6"/>
</dbReference>
<dbReference type="GO" id="GO:0016798">
    <property type="term" value="F:hydrolase activity, acting on glycosyl bonds"/>
    <property type="evidence" value="ECO:0007669"/>
    <property type="project" value="UniProtKB-KW"/>
</dbReference>
<dbReference type="PANTHER" id="PTHR46290:SF1">
    <property type="entry name" value="DI-N-ACETYLCHITOBIASE"/>
    <property type="match status" value="1"/>
</dbReference>
<keyword evidence="3" id="KW-1133">Transmembrane helix</keyword>
<organism evidence="6 7">
    <name type="scientific">Octopus vulgaris</name>
    <name type="common">Common octopus</name>
    <dbReference type="NCBI Taxonomy" id="6645"/>
    <lineage>
        <taxon>Eukaryota</taxon>
        <taxon>Metazoa</taxon>
        <taxon>Spiralia</taxon>
        <taxon>Lophotrochozoa</taxon>
        <taxon>Mollusca</taxon>
        <taxon>Cephalopoda</taxon>
        <taxon>Coleoidea</taxon>
        <taxon>Octopodiformes</taxon>
        <taxon>Octopoda</taxon>
        <taxon>Incirrata</taxon>
        <taxon>Octopodidae</taxon>
        <taxon>Octopus</taxon>
    </lineage>
</organism>
<dbReference type="PANTHER" id="PTHR46290">
    <property type="entry name" value="DI-N-ACETYLCHITOBIASE"/>
    <property type="match status" value="1"/>
</dbReference>
<gene>
    <name evidence="6" type="ORF">OCTVUL_1B026633</name>
</gene>